<keyword evidence="3" id="KW-0378">Hydrolase</keyword>
<comment type="similarity">
    <text evidence="2">Belongs to the histone deacetylase family. HD type 2 subfamily.</text>
</comment>
<accession>A0A8B9DCN9</accession>
<dbReference type="FunFam" id="3.40.800.20:FF:000005">
    <property type="entry name" value="histone deacetylase 6"/>
    <property type="match status" value="1"/>
</dbReference>
<dbReference type="Ensembl" id="ENSACDT00005003925.1">
    <property type="protein sequence ID" value="ENSACDP00005003256.1"/>
    <property type="gene ID" value="ENSACDG00005002341.1"/>
</dbReference>
<dbReference type="InterPro" id="IPR000286">
    <property type="entry name" value="HDACs"/>
</dbReference>
<feature type="domain" description="Histone deacetylase" evidence="6">
    <location>
        <begin position="28"/>
        <end position="323"/>
    </location>
</feature>
<dbReference type="GO" id="GO:0005634">
    <property type="term" value="C:nucleus"/>
    <property type="evidence" value="ECO:0007669"/>
    <property type="project" value="UniProtKB-SubCell"/>
</dbReference>
<evidence type="ECO:0000256" key="3">
    <source>
        <dbReference type="ARBA" id="ARBA00022801"/>
    </source>
</evidence>
<evidence type="ECO:0000313" key="8">
    <source>
        <dbReference type="Proteomes" id="UP000694521"/>
    </source>
</evidence>
<feature type="transmembrane region" description="Helical" evidence="5">
    <location>
        <begin position="424"/>
        <end position="442"/>
    </location>
</feature>
<protein>
    <submittedName>
        <fullName evidence="7">Histone deacetylase 10</fullName>
    </submittedName>
</protein>
<dbReference type="AlphaFoldDB" id="A0A8B9DCN9"/>
<dbReference type="PRINTS" id="PR01270">
    <property type="entry name" value="HDASUPER"/>
</dbReference>
<sequence>MASGTALIYDEEMTSHKLLWNDPICDIEVPERLSTSYGQLQFYHLVERCVHVPAREGTEEEILLVHSSEHLEVAKSTQKMGEEELKRVSGNYDAFFFHPNTYRCARLAVGATLQLVDSVMLGKVCNGMALVRPPGHHSQRNAANGFCLFNNVAIAAEYAKLKYGLQRILIVDWDVHHGQGTQYIFEEDPSVLYFSWHRYEHQEFWPSLKESDYDAVGLGKGKGFNINLPWNKVGMGNSDYLAAFFHVLLPMAFEFDPELVLVSSGYDSGIGDPEGQMNATPEVFAHLTHFLMQLANGKLCVILEGGYHLKSLSESVCMTVKTLLRDPIPQVTGEMAPCLSAIESIQNVRAAHKPYWKWLMYEGACYVFLSSMGIWGFTFVLNSFSLLLKDADRSDFFSAVLGFILPVAYSYQPNLIVIAVGPNRSIGISGISLLFGLLQGLAESRILAVIETLALVLCRYSNASAWLFRITEQLFLHFKNKIESSLPNKC</sequence>
<organism evidence="7 8">
    <name type="scientific">Anser cygnoides</name>
    <name type="common">Swan goose</name>
    <dbReference type="NCBI Taxonomy" id="8845"/>
    <lineage>
        <taxon>Eukaryota</taxon>
        <taxon>Metazoa</taxon>
        <taxon>Chordata</taxon>
        <taxon>Craniata</taxon>
        <taxon>Vertebrata</taxon>
        <taxon>Euteleostomi</taxon>
        <taxon>Archelosauria</taxon>
        <taxon>Archosauria</taxon>
        <taxon>Dinosauria</taxon>
        <taxon>Saurischia</taxon>
        <taxon>Theropoda</taxon>
        <taxon>Coelurosauria</taxon>
        <taxon>Aves</taxon>
        <taxon>Neognathae</taxon>
        <taxon>Galloanserae</taxon>
        <taxon>Anseriformes</taxon>
        <taxon>Anatidae</taxon>
        <taxon>Anserinae</taxon>
        <taxon>Anser</taxon>
    </lineage>
</organism>
<dbReference type="CDD" id="cd11683">
    <property type="entry name" value="HDAC10"/>
    <property type="match status" value="1"/>
</dbReference>
<dbReference type="PANTHER" id="PTHR10625:SF43">
    <property type="entry name" value="POLYAMINE DEACETYLASE HDAC10"/>
    <property type="match status" value="1"/>
</dbReference>
<proteinExistence type="inferred from homology"/>
<keyword evidence="8" id="KW-1185">Reference proteome</keyword>
<reference evidence="7" key="1">
    <citation type="submission" date="2025-08" db="UniProtKB">
        <authorList>
            <consortium name="Ensembl"/>
        </authorList>
    </citation>
    <scope>IDENTIFICATION</scope>
</reference>
<evidence type="ECO:0000313" key="7">
    <source>
        <dbReference type="Ensembl" id="ENSACDP00005003256.1"/>
    </source>
</evidence>
<keyword evidence="4" id="KW-0539">Nucleus</keyword>
<feature type="transmembrane region" description="Helical" evidence="5">
    <location>
        <begin position="366"/>
        <end position="388"/>
    </location>
</feature>
<evidence type="ECO:0000256" key="1">
    <source>
        <dbReference type="ARBA" id="ARBA00004123"/>
    </source>
</evidence>
<evidence type="ECO:0000256" key="2">
    <source>
        <dbReference type="ARBA" id="ARBA00007738"/>
    </source>
</evidence>
<evidence type="ECO:0000256" key="4">
    <source>
        <dbReference type="ARBA" id="ARBA00023242"/>
    </source>
</evidence>
<dbReference type="Proteomes" id="UP000694521">
    <property type="component" value="Unplaced"/>
</dbReference>
<dbReference type="SUPFAM" id="SSF52768">
    <property type="entry name" value="Arginase/deacetylase"/>
    <property type="match status" value="1"/>
</dbReference>
<evidence type="ECO:0000259" key="6">
    <source>
        <dbReference type="Pfam" id="PF00850"/>
    </source>
</evidence>
<comment type="subcellular location">
    <subcellularLocation>
        <location evidence="1">Nucleus</location>
    </subcellularLocation>
</comment>
<dbReference type="InterPro" id="IPR037138">
    <property type="entry name" value="His_deacetylse_dom_sf"/>
</dbReference>
<dbReference type="GO" id="GO:0016787">
    <property type="term" value="F:hydrolase activity"/>
    <property type="evidence" value="ECO:0007669"/>
    <property type="project" value="UniProtKB-KW"/>
</dbReference>
<keyword evidence="5" id="KW-1133">Transmembrane helix</keyword>
<dbReference type="GO" id="GO:0019213">
    <property type="term" value="F:deacetylase activity"/>
    <property type="evidence" value="ECO:0007669"/>
    <property type="project" value="TreeGrafter"/>
</dbReference>
<feature type="transmembrane region" description="Helical" evidence="5">
    <location>
        <begin position="395"/>
        <end position="412"/>
    </location>
</feature>
<keyword evidence="5" id="KW-0472">Membrane</keyword>
<dbReference type="PANTHER" id="PTHR10625">
    <property type="entry name" value="HISTONE DEACETYLASE HDAC1-RELATED"/>
    <property type="match status" value="1"/>
</dbReference>
<keyword evidence="5" id="KW-0812">Transmembrane</keyword>
<evidence type="ECO:0000256" key="5">
    <source>
        <dbReference type="SAM" id="Phobius"/>
    </source>
</evidence>
<dbReference type="Pfam" id="PF00850">
    <property type="entry name" value="Hist_deacetyl"/>
    <property type="match status" value="1"/>
</dbReference>
<dbReference type="GO" id="GO:0040029">
    <property type="term" value="P:epigenetic regulation of gene expression"/>
    <property type="evidence" value="ECO:0007669"/>
    <property type="project" value="TreeGrafter"/>
</dbReference>
<dbReference type="InterPro" id="IPR023801">
    <property type="entry name" value="His_deacetylse_dom"/>
</dbReference>
<dbReference type="Gene3D" id="3.40.800.20">
    <property type="entry name" value="Histone deacetylase domain"/>
    <property type="match status" value="1"/>
</dbReference>
<dbReference type="InterPro" id="IPR023696">
    <property type="entry name" value="Ureohydrolase_dom_sf"/>
</dbReference>
<name>A0A8B9DCN9_ANSCY</name>
<reference evidence="7" key="2">
    <citation type="submission" date="2025-09" db="UniProtKB">
        <authorList>
            <consortium name="Ensembl"/>
        </authorList>
    </citation>
    <scope>IDENTIFICATION</scope>
</reference>